<protein>
    <submittedName>
        <fullName evidence="2">DUF1499 domain-containing protein</fullName>
    </submittedName>
</protein>
<keyword evidence="3" id="KW-1185">Reference proteome</keyword>
<sequence>MKTMLVIVILGLMGLLGYLAYVVRTIDHDPAVWHVEPLNAPPSDSPNDFRVAPPEVSEHPVQLDAPVYAGDARTLAAAFDEFIMAQPRVERVAGTVDEAWLTYVQRTETLMMPDYISVRFYDLEGAETEIDTAQTSAASGATGTDATDAAPAPTVEPRATVAIYSRSRFGYGDMGLNEERVTSWLRALDSFVADE</sequence>
<dbReference type="Proteomes" id="UP000474957">
    <property type="component" value="Unassembled WGS sequence"/>
</dbReference>
<reference evidence="2 3" key="1">
    <citation type="submission" date="2019-10" db="EMBL/GenBank/DDBJ databases">
        <title>Cognatihalovulum marinum gen. nov. sp. nov., a new member of the family Rhodobacteraceae isolated from deep seawater of the Northwest Indian Ocean.</title>
        <authorList>
            <person name="Ruan C."/>
            <person name="Wang J."/>
            <person name="Zheng X."/>
            <person name="Song L."/>
            <person name="Zhu Y."/>
            <person name="Huang Y."/>
            <person name="Lu Z."/>
            <person name="Du W."/>
            <person name="Huang L."/>
            <person name="Dai X."/>
        </authorList>
    </citation>
    <scope>NUCLEOTIDE SEQUENCE [LARGE SCALE GENOMIC DNA]</scope>
    <source>
        <strain evidence="2 3">2CG4</strain>
    </source>
</reference>
<name>A0A6L5Z1E7_9RHOB</name>
<evidence type="ECO:0000313" key="3">
    <source>
        <dbReference type="Proteomes" id="UP000474957"/>
    </source>
</evidence>
<feature type="region of interest" description="Disordered" evidence="1">
    <location>
        <begin position="134"/>
        <end position="153"/>
    </location>
</feature>
<organism evidence="2 3">
    <name type="scientific">Halovulum marinum</name>
    <dbReference type="NCBI Taxonomy" id="2662447"/>
    <lineage>
        <taxon>Bacteria</taxon>
        <taxon>Pseudomonadati</taxon>
        <taxon>Pseudomonadota</taxon>
        <taxon>Alphaproteobacteria</taxon>
        <taxon>Rhodobacterales</taxon>
        <taxon>Paracoccaceae</taxon>
        <taxon>Halovulum</taxon>
    </lineage>
</organism>
<evidence type="ECO:0000256" key="1">
    <source>
        <dbReference type="SAM" id="MobiDB-lite"/>
    </source>
</evidence>
<comment type="caution">
    <text evidence="2">The sequence shown here is derived from an EMBL/GenBank/DDBJ whole genome shotgun (WGS) entry which is preliminary data.</text>
</comment>
<dbReference type="EMBL" id="WIND01000006">
    <property type="protein sequence ID" value="MSU89885.1"/>
    <property type="molecule type" value="Genomic_DNA"/>
</dbReference>
<dbReference type="AlphaFoldDB" id="A0A6L5Z1E7"/>
<accession>A0A6L5Z1E7</accession>
<evidence type="ECO:0000313" key="2">
    <source>
        <dbReference type="EMBL" id="MSU89885.1"/>
    </source>
</evidence>
<dbReference type="RefSeq" id="WP_154446376.1">
    <property type="nucleotide sequence ID" value="NZ_WIND01000006.1"/>
</dbReference>
<gene>
    <name evidence="2" type="ORF">GE300_09720</name>
</gene>
<proteinExistence type="predicted"/>